<accession>A0AAE5H159</accession>
<dbReference type="AlphaFoldDB" id="A0AAE5H159"/>
<reference evidence="1" key="1">
    <citation type="submission" date="2020-06" db="EMBL/GenBank/DDBJ databases">
        <title>Genomic insights into acetone-butanol-ethanol (ABE) fermentation by sequencing solventogenic clostridia strains.</title>
        <authorList>
            <person name="Brown S."/>
        </authorList>
    </citation>
    <scope>NUCLEOTIDE SEQUENCE</scope>
    <source>
        <strain evidence="1">DJ123</strain>
    </source>
</reference>
<sequence length="50" mass="5881">MLEIVIPTDRITLERQIKALKYALKNDTREVDKQIHSQALERLEKAYNAI</sequence>
<dbReference type="EMBL" id="JABTDW010000001">
    <property type="protein sequence ID" value="NSB12090.1"/>
    <property type="molecule type" value="Genomic_DNA"/>
</dbReference>
<protein>
    <submittedName>
        <fullName evidence="1">Uncharacterized protein</fullName>
    </submittedName>
</protein>
<comment type="caution">
    <text evidence="1">The sequence shown here is derived from an EMBL/GenBank/DDBJ whole genome shotgun (WGS) entry which is preliminary data.</text>
</comment>
<evidence type="ECO:0000313" key="1">
    <source>
        <dbReference type="EMBL" id="NSB12090.1"/>
    </source>
</evidence>
<evidence type="ECO:0000313" key="2">
    <source>
        <dbReference type="Proteomes" id="UP000822184"/>
    </source>
</evidence>
<gene>
    <name evidence="1" type="ORF">BCD95_000349</name>
</gene>
<name>A0AAE5H159_CLOBE</name>
<dbReference type="RefSeq" id="WP_173715234.1">
    <property type="nucleotide sequence ID" value="NZ_JABTDW010000001.1"/>
</dbReference>
<proteinExistence type="predicted"/>
<dbReference type="Proteomes" id="UP000822184">
    <property type="component" value="Unassembled WGS sequence"/>
</dbReference>
<organism evidence="1 2">
    <name type="scientific">Clostridium beijerinckii</name>
    <name type="common">Clostridium MP</name>
    <dbReference type="NCBI Taxonomy" id="1520"/>
    <lineage>
        <taxon>Bacteria</taxon>
        <taxon>Bacillati</taxon>
        <taxon>Bacillota</taxon>
        <taxon>Clostridia</taxon>
        <taxon>Eubacteriales</taxon>
        <taxon>Clostridiaceae</taxon>
        <taxon>Clostridium</taxon>
    </lineage>
</organism>